<dbReference type="STRING" id="1097556.R4XIW2"/>
<sequence>MTTKFQEQKARPKGLSTMGGFVSGGMAACFAVTVTNPLEVVKTRLQLQGELSSSGQVKRVYTNVFQALGVIGKNEGFRGLQRGLLTAYVYQIALNGCRLGLYEPIRQNANNLLYGDRNKQVVAVNVLSGAVSGIMGGVLGSPFFLVKTRMQAYSPVFAVGTQHNYTGVFDAFRKIIATSGYRGLMKGADAAILRTGAGSSVQLPIYNASKRFIEKHDLIKEGPRKHLAASAASGVGVCCVMHIFDTILTRSYNQQGQTLYKNPFDCFVKIVRTEGFFALYKGFFAHLLRIGPHTILTLMALEQTNKFMLGLESRV</sequence>
<evidence type="ECO:0000256" key="9">
    <source>
        <dbReference type="ARBA" id="ARBA00023136"/>
    </source>
</evidence>
<dbReference type="EMBL" id="CAHR02000239">
    <property type="protein sequence ID" value="CCG84429.1"/>
    <property type="molecule type" value="Genomic_DNA"/>
</dbReference>
<organism evidence="12 13">
    <name type="scientific">Taphrina deformans (strain PYCC 5710 / ATCC 11124 / CBS 356.35 / IMI 108563 / JCM 9778 / NBRC 8474)</name>
    <name type="common">Peach leaf curl fungus</name>
    <name type="synonym">Lalaria deformans</name>
    <dbReference type="NCBI Taxonomy" id="1097556"/>
    <lineage>
        <taxon>Eukaryota</taxon>
        <taxon>Fungi</taxon>
        <taxon>Dikarya</taxon>
        <taxon>Ascomycota</taxon>
        <taxon>Taphrinomycotina</taxon>
        <taxon>Taphrinomycetes</taxon>
        <taxon>Taphrinales</taxon>
        <taxon>Taphrinaceae</taxon>
        <taxon>Taphrina</taxon>
    </lineage>
</organism>
<comment type="similarity">
    <text evidence="2 11">Belongs to the mitochondrial carrier (TC 2.A.29) family.</text>
</comment>
<evidence type="ECO:0000256" key="11">
    <source>
        <dbReference type="RuleBase" id="RU000488"/>
    </source>
</evidence>
<dbReference type="InterPro" id="IPR051508">
    <property type="entry name" value="Mito_Carrier_Antiporter"/>
</dbReference>
<evidence type="ECO:0000313" key="13">
    <source>
        <dbReference type="Proteomes" id="UP000013776"/>
    </source>
</evidence>
<keyword evidence="4 10" id="KW-0812">Transmembrane</keyword>
<proteinExistence type="inferred from homology"/>
<evidence type="ECO:0008006" key="14">
    <source>
        <dbReference type="Google" id="ProtNLM"/>
    </source>
</evidence>
<evidence type="ECO:0000313" key="12">
    <source>
        <dbReference type="EMBL" id="CCG84429.1"/>
    </source>
</evidence>
<feature type="repeat" description="Solcar" evidence="10">
    <location>
        <begin position="15"/>
        <end position="108"/>
    </location>
</feature>
<evidence type="ECO:0000256" key="8">
    <source>
        <dbReference type="ARBA" id="ARBA00023128"/>
    </source>
</evidence>
<evidence type="ECO:0000256" key="10">
    <source>
        <dbReference type="PROSITE-ProRule" id="PRU00282"/>
    </source>
</evidence>
<keyword evidence="9 10" id="KW-0472">Membrane</keyword>
<dbReference type="InterPro" id="IPR023395">
    <property type="entry name" value="MCP_dom_sf"/>
</dbReference>
<dbReference type="PROSITE" id="PS50920">
    <property type="entry name" value="SOLCAR"/>
    <property type="match status" value="3"/>
</dbReference>
<dbReference type="eggNOG" id="KOG0755">
    <property type="taxonomic scope" value="Eukaryota"/>
</dbReference>
<dbReference type="InterPro" id="IPR018108">
    <property type="entry name" value="MCP_transmembrane"/>
</dbReference>
<keyword evidence="13" id="KW-1185">Reference proteome</keyword>
<reference evidence="12 13" key="1">
    <citation type="journal article" date="2013" name="MBio">
        <title>Genome sequencing of the plant pathogen Taphrina deformans, the causal agent of peach leaf curl.</title>
        <authorList>
            <person name="Cisse O.H."/>
            <person name="Almeida J.M.G.C.F."/>
            <person name="Fonseca A."/>
            <person name="Kumar A.A."/>
            <person name="Salojaervi J."/>
            <person name="Overmyer K."/>
            <person name="Hauser P.M."/>
            <person name="Pagni M."/>
        </authorList>
    </citation>
    <scope>NUCLEOTIDE SEQUENCE [LARGE SCALE GENOMIC DNA]</scope>
    <source>
        <strain evidence="13">PYCC 5710 / ATCC 11124 / CBS 356.35 / IMI 108563 / JCM 9778 / NBRC 8474</strain>
    </source>
</reference>
<keyword evidence="5" id="KW-0677">Repeat</keyword>
<protein>
    <recommendedName>
        <fullName evidence="14">Mitochondrial oxaloacetate transport protein</fullName>
    </recommendedName>
</protein>
<evidence type="ECO:0000256" key="7">
    <source>
        <dbReference type="ARBA" id="ARBA00022989"/>
    </source>
</evidence>
<dbReference type="AlphaFoldDB" id="R4XIW2"/>
<dbReference type="VEuPathDB" id="FungiDB:TAPDE_004888"/>
<dbReference type="Gene3D" id="1.50.40.10">
    <property type="entry name" value="Mitochondrial carrier domain"/>
    <property type="match status" value="1"/>
</dbReference>
<name>R4XIW2_TAPDE</name>
<dbReference type="OrthoDB" id="6703404at2759"/>
<gene>
    <name evidence="12" type="ORF">TAPDE_004888</name>
</gene>
<keyword evidence="7" id="KW-1133">Transmembrane helix</keyword>
<dbReference type="Proteomes" id="UP000013776">
    <property type="component" value="Unassembled WGS sequence"/>
</dbReference>
<keyword evidence="6" id="KW-0999">Mitochondrion inner membrane</keyword>
<dbReference type="GO" id="GO:0005743">
    <property type="term" value="C:mitochondrial inner membrane"/>
    <property type="evidence" value="ECO:0007669"/>
    <property type="project" value="UniProtKB-SubCell"/>
</dbReference>
<dbReference type="PANTHER" id="PTHR45928">
    <property type="entry name" value="RE38146P"/>
    <property type="match status" value="1"/>
</dbReference>
<dbReference type="PROSITE" id="PS51257">
    <property type="entry name" value="PROKAR_LIPOPROTEIN"/>
    <property type="match status" value="1"/>
</dbReference>
<feature type="repeat" description="Solcar" evidence="10">
    <location>
        <begin position="221"/>
        <end position="307"/>
    </location>
</feature>
<dbReference type="PANTHER" id="PTHR45928:SF1">
    <property type="entry name" value="RE38146P"/>
    <property type="match status" value="1"/>
</dbReference>
<keyword evidence="8" id="KW-0496">Mitochondrion</keyword>
<feature type="repeat" description="Solcar" evidence="10">
    <location>
        <begin position="120"/>
        <end position="212"/>
    </location>
</feature>
<dbReference type="SUPFAM" id="SSF103506">
    <property type="entry name" value="Mitochondrial carrier"/>
    <property type="match status" value="1"/>
</dbReference>
<accession>R4XIW2</accession>
<evidence type="ECO:0000256" key="2">
    <source>
        <dbReference type="ARBA" id="ARBA00006375"/>
    </source>
</evidence>
<evidence type="ECO:0000256" key="5">
    <source>
        <dbReference type="ARBA" id="ARBA00022737"/>
    </source>
</evidence>
<evidence type="ECO:0000256" key="1">
    <source>
        <dbReference type="ARBA" id="ARBA00004448"/>
    </source>
</evidence>
<dbReference type="Pfam" id="PF00153">
    <property type="entry name" value="Mito_carr"/>
    <property type="match status" value="3"/>
</dbReference>
<comment type="caution">
    <text evidence="12">The sequence shown here is derived from an EMBL/GenBank/DDBJ whole genome shotgun (WGS) entry which is preliminary data.</text>
</comment>
<keyword evidence="3 11" id="KW-0813">Transport</keyword>
<comment type="subcellular location">
    <subcellularLocation>
        <location evidence="1">Mitochondrion inner membrane</location>
        <topology evidence="1">Multi-pass membrane protein</topology>
    </subcellularLocation>
</comment>
<evidence type="ECO:0000256" key="4">
    <source>
        <dbReference type="ARBA" id="ARBA00022692"/>
    </source>
</evidence>
<evidence type="ECO:0000256" key="3">
    <source>
        <dbReference type="ARBA" id="ARBA00022448"/>
    </source>
</evidence>
<evidence type="ECO:0000256" key="6">
    <source>
        <dbReference type="ARBA" id="ARBA00022792"/>
    </source>
</evidence>